<dbReference type="AlphaFoldDB" id="A0A645HFJ2"/>
<proteinExistence type="predicted"/>
<evidence type="ECO:0000313" key="1">
    <source>
        <dbReference type="EMBL" id="MPN37798.1"/>
    </source>
</evidence>
<reference evidence="1" key="1">
    <citation type="submission" date="2019-08" db="EMBL/GenBank/DDBJ databases">
        <authorList>
            <person name="Kucharzyk K."/>
            <person name="Murdoch R.W."/>
            <person name="Higgins S."/>
            <person name="Loffler F."/>
        </authorList>
    </citation>
    <scope>NUCLEOTIDE SEQUENCE</scope>
</reference>
<protein>
    <submittedName>
        <fullName evidence="1">Uncharacterized protein</fullName>
    </submittedName>
</protein>
<accession>A0A645HFJ2</accession>
<organism evidence="1">
    <name type="scientific">bioreactor metagenome</name>
    <dbReference type="NCBI Taxonomy" id="1076179"/>
    <lineage>
        <taxon>unclassified sequences</taxon>
        <taxon>metagenomes</taxon>
        <taxon>ecological metagenomes</taxon>
    </lineage>
</organism>
<name>A0A645HFJ2_9ZZZZ</name>
<comment type="caution">
    <text evidence="1">The sequence shown here is derived from an EMBL/GenBank/DDBJ whole genome shotgun (WGS) entry which is preliminary data.</text>
</comment>
<gene>
    <name evidence="1" type="ORF">SDC9_185319</name>
</gene>
<dbReference type="EMBL" id="VSSQ01092662">
    <property type="protein sequence ID" value="MPN37798.1"/>
    <property type="molecule type" value="Genomic_DNA"/>
</dbReference>
<sequence>MADGRLIRLQNERRPVFSNRGDRLLKVLHLKSDGTAILARFEDGCAAADRQCACSDVILNHPHAFLFKDMGRFQAQYAFVKTSCLCEVRYRYESESEFGDFHDFW</sequence>